<name>A0A2P2IL09_RHIMU</name>
<accession>A0A2P2IL09</accession>
<organism evidence="1">
    <name type="scientific">Rhizophora mucronata</name>
    <name type="common">Asiatic mangrove</name>
    <dbReference type="NCBI Taxonomy" id="61149"/>
    <lineage>
        <taxon>Eukaryota</taxon>
        <taxon>Viridiplantae</taxon>
        <taxon>Streptophyta</taxon>
        <taxon>Embryophyta</taxon>
        <taxon>Tracheophyta</taxon>
        <taxon>Spermatophyta</taxon>
        <taxon>Magnoliopsida</taxon>
        <taxon>eudicotyledons</taxon>
        <taxon>Gunneridae</taxon>
        <taxon>Pentapetalae</taxon>
        <taxon>rosids</taxon>
        <taxon>fabids</taxon>
        <taxon>Malpighiales</taxon>
        <taxon>Rhizophoraceae</taxon>
        <taxon>Rhizophora</taxon>
    </lineage>
</organism>
<sequence>MSPKREEYDTFIRP</sequence>
<protein>
    <submittedName>
        <fullName evidence="1">Uncharacterized protein</fullName>
    </submittedName>
</protein>
<evidence type="ECO:0000313" key="1">
    <source>
        <dbReference type="EMBL" id="MBW81871.1"/>
    </source>
</evidence>
<reference evidence="1" key="1">
    <citation type="submission" date="2018-02" db="EMBL/GenBank/DDBJ databases">
        <title>Rhizophora mucronata_Transcriptome.</title>
        <authorList>
            <person name="Meera S.P."/>
            <person name="Sreeshan A."/>
            <person name="Augustine A."/>
        </authorList>
    </citation>
    <scope>NUCLEOTIDE SEQUENCE</scope>
    <source>
        <tissue evidence="1">Leaf</tissue>
    </source>
</reference>
<proteinExistence type="predicted"/>
<dbReference type="EMBL" id="GGEC01001388">
    <property type="protein sequence ID" value="MBW81871.1"/>
    <property type="molecule type" value="Transcribed_RNA"/>
</dbReference>